<dbReference type="PANTHER" id="PTHR21431:SF0">
    <property type="entry name" value="PREFOLDIN SUBUNIT 6"/>
    <property type="match status" value="1"/>
</dbReference>
<keyword evidence="3" id="KW-0175">Coiled coil</keyword>
<organism evidence="5 6">
    <name type="scientific">Serendipita vermifera MAFF 305830</name>
    <dbReference type="NCBI Taxonomy" id="933852"/>
    <lineage>
        <taxon>Eukaryota</taxon>
        <taxon>Fungi</taxon>
        <taxon>Dikarya</taxon>
        <taxon>Basidiomycota</taxon>
        <taxon>Agaricomycotina</taxon>
        <taxon>Agaricomycetes</taxon>
        <taxon>Sebacinales</taxon>
        <taxon>Serendipitaceae</taxon>
        <taxon>Serendipita</taxon>
    </lineage>
</organism>
<comment type="similarity">
    <text evidence="1">Belongs to the prefoldin subunit beta family.</text>
</comment>
<evidence type="ECO:0000313" key="6">
    <source>
        <dbReference type="Proteomes" id="UP000054097"/>
    </source>
</evidence>
<reference evidence="5 6" key="1">
    <citation type="submission" date="2014-04" db="EMBL/GenBank/DDBJ databases">
        <authorList>
            <consortium name="DOE Joint Genome Institute"/>
            <person name="Kuo A."/>
            <person name="Zuccaro A."/>
            <person name="Kohler A."/>
            <person name="Nagy L.G."/>
            <person name="Floudas D."/>
            <person name="Copeland A."/>
            <person name="Barry K.W."/>
            <person name="Cichocki N."/>
            <person name="Veneault-Fourrey C."/>
            <person name="LaButti K."/>
            <person name="Lindquist E.A."/>
            <person name="Lipzen A."/>
            <person name="Lundell T."/>
            <person name="Morin E."/>
            <person name="Murat C."/>
            <person name="Sun H."/>
            <person name="Tunlid A."/>
            <person name="Henrissat B."/>
            <person name="Grigoriev I.V."/>
            <person name="Hibbett D.S."/>
            <person name="Martin F."/>
            <person name="Nordberg H.P."/>
            <person name="Cantor M.N."/>
            <person name="Hua S.X."/>
        </authorList>
    </citation>
    <scope>NUCLEOTIDE SEQUENCE [LARGE SCALE GENOMIC DNA]</scope>
    <source>
        <strain evidence="5 6">MAFF 305830</strain>
    </source>
</reference>
<feature type="coiled-coil region" evidence="3">
    <location>
        <begin position="13"/>
        <end position="40"/>
    </location>
</feature>
<dbReference type="FunFam" id="1.10.287.370:FF:000003">
    <property type="entry name" value="Prefoldin subunit 6"/>
    <property type="match status" value="1"/>
</dbReference>
<proteinExistence type="inferred from homology"/>
<evidence type="ECO:0000313" key="5">
    <source>
        <dbReference type="EMBL" id="KIM30794.1"/>
    </source>
</evidence>
<evidence type="ECO:0000256" key="1">
    <source>
        <dbReference type="ARBA" id="ARBA00008045"/>
    </source>
</evidence>
<dbReference type="GO" id="GO:0051087">
    <property type="term" value="F:protein-folding chaperone binding"/>
    <property type="evidence" value="ECO:0007669"/>
    <property type="project" value="TreeGrafter"/>
</dbReference>
<dbReference type="InterPro" id="IPR002777">
    <property type="entry name" value="PFD_beta-like"/>
</dbReference>
<sequence length="135" mass="14891">MATKQAPSSTSQLETATRKYQDLQDELSKAVDSREKLGAQQVETESVKKEFATLKSTNTVYKLIGPVLVPQDQGEAKSNVEKRLEFISSELKRVEALIKDLGEQSEKVKSEIVRLQTSKQTTKPQGPDAPATTVV</sequence>
<dbReference type="SUPFAM" id="SSF46579">
    <property type="entry name" value="Prefoldin"/>
    <property type="match status" value="1"/>
</dbReference>
<dbReference type="Pfam" id="PF01920">
    <property type="entry name" value="Prefoldin_2"/>
    <property type="match status" value="1"/>
</dbReference>
<dbReference type="InterPro" id="IPR009053">
    <property type="entry name" value="Prefoldin"/>
</dbReference>
<dbReference type="Gene3D" id="1.10.287.370">
    <property type="match status" value="1"/>
</dbReference>
<dbReference type="GO" id="GO:0016272">
    <property type="term" value="C:prefoldin complex"/>
    <property type="evidence" value="ECO:0007669"/>
    <property type="project" value="InterPro"/>
</dbReference>
<feature type="region of interest" description="Disordered" evidence="4">
    <location>
        <begin position="116"/>
        <end position="135"/>
    </location>
</feature>
<dbReference type="EMBL" id="KN824283">
    <property type="protein sequence ID" value="KIM30794.1"/>
    <property type="molecule type" value="Genomic_DNA"/>
</dbReference>
<dbReference type="CDD" id="cd23161">
    <property type="entry name" value="Prefoldin_6"/>
    <property type="match status" value="1"/>
</dbReference>
<evidence type="ECO:0000256" key="4">
    <source>
        <dbReference type="SAM" id="MobiDB-lite"/>
    </source>
</evidence>
<dbReference type="GO" id="GO:0051131">
    <property type="term" value="P:chaperone-mediated protein complex assembly"/>
    <property type="evidence" value="ECO:0007669"/>
    <property type="project" value="TreeGrafter"/>
</dbReference>
<dbReference type="PANTHER" id="PTHR21431">
    <property type="entry name" value="PREFOLDIN SUBUNIT 6"/>
    <property type="match status" value="1"/>
</dbReference>
<dbReference type="HOGENOM" id="CLU_125172_2_0_1"/>
<accession>A0A0C3BF75</accession>
<reference evidence="6" key="2">
    <citation type="submission" date="2015-01" db="EMBL/GenBank/DDBJ databases">
        <title>Evolutionary Origins and Diversification of the Mycorrhizal Mutualists.</title>
        <authorList>
            <consortium name="DOE Joint Genome Institute"/>
            <consortium name="Mycorrhizal Genomics Consortium"/>
            <person name="Kohler A."/>
            <person name="Kuo A."/>
            <person name="Nagy L.G."/>
            <person name="Floudas D."/>
            <person name="Copeland A."/>
            <person name="Barry K.W."/>
            <person name="Cichocki N."/>
            <person name="Veneault-Fourrey C."/>
            <person name="LaButti K."/>
            <person name="Lindquist E.A."/>
            <person name="Lipzen A."/>
            <person name="Lundell T."/>
            <person name="Morin E."/>
            <person name="Murat C."/>
            <person name="Riley R."/>
            <person name="Ohm R."/>
            <person name="Sun H."/>
            <person name="Tunlid A."/>
            <person name="Henrissat B."/>
            <person name="Grigoriev I.V."/>
            <person name="Hibbett D.S."/>
            <person name="Martin F."/>
        </authorList>
    </citation>
    <scope>NUCLEOTIDE SEQUENCE [LARGE SCALE GENOMIC DNA]</scope>
    <source>
        <strain evidence="6">MAFF 305830</strain>
    </source>
</reference>
<dbReference type="GO" id="GO:0051082">
    <property type="term" value="F:unfolded protein binding"/>
    <property type="evidence" value="ECO:0007669"/>
    <property type="project" value="InterPro"/>
</dbReference>
<evidence type="ECO:0000256" key="2">
    <source>
        <dbReference type="ARBA" id="ARBA00023186"/>
    </source>
</evidence>
<dbReference type="GO" id="GO:0005737">
    <property type="term" value="C:cytoplasm"/>
    <property type="evidence" value="ECO:0007669"/>
    <property type="project" value="TreeGrafter"/>
</dbReference>
<dbReference type="OrthoDB" id="248120at2759"/>
<dbReference type="Proteomes" id="UP000054097">
    <property type="component" value="Unassembled WGS sequence"/>
</dbReference>
<gene>
    <name evidence="5" type="ORF">M408DRAFT_65735</name>
</gene>
<protein>
    <recommendedName>
        <fullName evidence="7">Prefoldin subunit 6</fullName>
    </recommendedName>
</protein>
<dbReference type="GO" id="GO:0006457">
    <property type="term" value="P:protein folding"/>
    <property type="evidence" value="ECO:0007669"/>
    <property type="project" value="InterPro"/>
</dbReference>
<dbReference type="AlphaFoldDB" id="A0A0C3BF75"/>
<keyword evidence="2" id="KW-0143">Chaperone</keyword>
<evidence type="ECO:0008006" key="7">
    <source>
        <dbReference type="Google" id="ProtNLM"/>
    </source>
</evidence>
<keyword evidence="6" id="KW-1185">Reference proteome</keyword>
<evidence type="ECO:0000256" key="3">
    <source>
        <dbReference type="SAM" id="Coils"/>
    </source>
</evidence>
<name>A0A0C3BF75_SERVB</name>
<dbReference type="STRING" id="933852.A0A0C3BF75"/>